<protein>
    <submittedName>
        <fullName evidence="2">Uncharacterized protein</fullName>
    </submittedName>
</protein>
<name>A0A914Q0V3_9BILA</name>
<dbReference type="AlphaFoldDB" id="A0A914Q0V3"/>
<evidence type="ECO:0000313" key="1">
    <source>
        <dbReference type="Proteomes" id="UP000887578"/>
    </source>
</evidence>
<accession>A0A914Q0V3</accession>
<keyword evidence="1" id="KW-1185">Reference proteome</keyword>
<sequence>MCPTAYPTDRMIKNDIMKSMADNVRDGTKIVAPQSFFDNIGGFKEFSRQTEVFAKTEADITIKVKTTESLTRLSPTNAVLVELRKTLAASVTAKTVTAVGLGMGEK</sequence>
<organism evidence="1 2">
    <name type="scientific">Panagrolaimus davidi</name>
    <dbReference type="NCBI Taxonomy" id="227884"/>
    <lineage>
        <taxon>Eukaryota</taxon>
        <taxon>Metazoa</taxon>
        <taxon>Ecdysozoa</taxon>
        <taxon>Nematoda</taxon>
        <taxon>Chromadorea</taxon>
        <taxon>Rhabditida</taxon>
        <taxon>Tylenchina</taxon>
        <taxon>Panagrolaimomorpha</taxon>
        <taxon>Panagrolaimoidea</taxon>
        <taxon>Panagrolaimidae</taxon>
        <taxon>Panagrolaimus</taxon>
    </lineage>
</organism>
<dbReference type="Proteomes" id="UP000887578">
    <property type="component" value="Unplaced"/>
</dbReference>
<evidence type="ECO:0000313" key="2">
    <source>
        <dbReference type="WBParaSite" id="PDA_v2.g24332.t1"/>
    </source>
</evidence>
<proteinExistence type="predicted"/>
<dbReference type="WBParaSite" id="PDA_v2.g24332.t1">
    <property type="protein sequence ID" value="PDA_v2.g24332.t1"/>
    <property type="gene ID" value="PDA_v2.g24332"/>
</dbReference>
<reference evidence="2" key="1">
    <citation type="submission" date="2022-11" db="UniProtKB">
        <authorList>
            <consortium name="WormBaseParasite"/>
        </authorList>
    </citation>
    <scope>IDENTIFICATION</scope>
</reference>